<dbReference type="Proteomes" id="UP000231702">
    <property type="component" value="Unassembled WGS sequence"/>
</dbReference>
<feature type="region of interest" description="Disordered" evidence="1">
    <location>
        <begin position="1"/>
        <end position="61"/>
    </location>
</feature>
<evidence type="ECO:0000313" key="4">
    <source>
        <dbReference type="Proteomes" id="UP000231655"/>
    </source>
</evidence>
<reference evidence="2 5" key="2">
    <citation type="journal article" date="2018" name="Int. J. Syst. Evol. Microbiol.">
        <title>Pseudooceanicola lipolyticus sp. nov., a marine alphaproteobacterium, reclassification of Oceanicola flagellatus as Pseudooceanicola flagellatus comb. nov. and emended description of the genus Pseudooceanicola.</title>
        <authorList>
            <person name="Huang M.-M."/>
            <person name="Guo L.-L."/>
            <person name="Wu Y.-H."/>
            <person name="Lai Q.-L."/>
            <person name="Shao Z.-Z."/>
            <person name="Wang C.-S."/>
            <person name="Wu M."/>
            <person name="Xu X.-W."/>
        </authorList>
    </citation>
    <scope>NUCLEOTIDE SEQUENCE [LARGE SCALE GENOMIC DNA]</scope>
    <source>
        <strain evidence="2 5">Ar-45</strain>
    </source>
</reference>
<accession>A0A285IY58</accession>
<feature type="compositionally biased region" description="Basic and acidic residues" evidence="1">
    <location>
        <begin position="172"/>
        <end position="182"/>
    </location>
</feature>
<evidence type="ECO:0000256" key="1">
    <source>
        <dbReference type="SAM" id="MobiDB-lite"/>
    </source>
</evidence>
<evidence type="ECO:0000313" key="3">
    <source>
        <dbReference type="EMBL" id="SNY52914.1"/>
    </source>
</evidence>
<feature type="region of interest" description="Disordered" evidence="1">
    <location>
        <begin position="159"/>
        <end position="197"/>
    </location>
</feature>
<gene>
    <name evidence="2" type="ORF">CVM39_18875</name>
    <name evidence="3" type="ORF">SAMN06297129_2440</name>
</gene>
<feature type="compositionally biased region" description="Polar residues" evidence="1">
    <location>
        <begin position="1"/>
        <end position="14"/>
    </location>
</feature>
<dbReference type="AlphaFoldDB" id="A0A285IY58"/>
<sequence length="197" mass="21340">MQAATSSETDQLHATPQAEAGGHEDELAAYLRRIEVPDLDADGPSRPTAPRVMSEGQEIGEAPPAPPIDQETFYGVVFSAAFNVPGLVMPRFAPLAIQPGEEPTARAASDACYELLRIYYPQALQPGSETLGHLLTAGPFLVAKALVVRTIMLEMRAERARPANRDQGPAQEKADTQERAPDPSRAFDFMDEERQAA</sequence>
<protein>
    <submittedName>
        <fullName evidence="3">Uncharacterized protein</fullName>
    </submittedName>
</protein>
<proteinExistence type="predicted"/>
<name>A0A285IY58_9RHOB</name>
<dbReference type="OrthoDB" id="8482037at2"/>
<keyword evidence="5" id="KW-1185">Reference proteome</keyword>
<evidence type="ECO:0000313" key="5">
    <source>
        <dbReference type="Proteomes" id="UP000231702"/>
    </source>
</evidence>
<reference evidence="3 4" key="1">
    <citation type="submission" date="2017-09" db="EMBL/GenBank/DDBJ databases">
        <authorList>
            <person name="Ehlers B."/>
            <person name="Leendertz F.H."/>
        </authorList>
    </citation>
    <scope>NUCLEOTIDE SEQUENCE [LARGE SCALE GENOMIC DNA]</scope>
    <source>
        <strain evidence="3 4">CGMCC 1.12662</strain>
    </source>
</reference>
<dbReference type="Proteomes" id="UP000231655">
    <property type="component" value="Unassembled WGS sequence"/>
</dbReference>
<feature type="compositionally biased region" description="Basic and acidic residues" evidence="1">
    <location>
        <begin position="21"/>
        <end position="36"/>
    </location>
</feature>
<evidence type="ECO:0000313" key="2">
    <source>
        <dbReference type="EMBL" id="PJE25770.1"/>
    </source>
</evidence>
<dbReference type="EMBL" id="OBEA01000004">
    <property type="protein sequence ID" value="SNY52914.1"/>
    <property type="molecule type" value="Genomic_DNA"/>
</dbReference>
<dbReference type="EMBL" id="PGTD01000023">
    <property type="protein sequence ID" value="PJE25770.1"/>
    <property type="molecule type" value="Genomic_DNA"/>
</dbReference>
<organism evidence="3 4">
    <name type="scientific">Pseudooceanicola antarcticus</name>
    <dbReference type="NCBI Taxonomy" id="1247613"/>
    <lineage>
        <taxon>Bacteria</taxon>
        <taxon>Pseudomonadati</taxon>
        <taxon>Pseudomonadota</taxon>
        <taxon>Alphaproteobacteria</taxon>
        <taxon>Rhodobacterales</taxon>
        <taxon>Paracoccaceae</taxon>
        <taxon>Pseudooceanicola</taxon>
    </lineage>
</organism>